<reference evidence="1" key="1">
    <citation type="journal article" date="2023" name="Mol. Phylogenet. Evol.">
        <title>Genome-scale phylogeny and comparative genomics of the fungal order Sordariales.</title>
        <authorList>
            <person name="Hensen N."/>
            <person name="Bonometti L."/>
            <person name="Westerberg I."/>
            <person name="Brannstrom I.O."/>
            <person name="Guillou S."/>
            <person name="Cros-Aarteil S."/>
            <person name="Calhoun S."/>
            <person name="Haridas S."/>
            <person name="Kuo A."/>
            <person name="Mondo S."/>
            <person name="Pangilinan J."/>
            <person name="Riley R."/>
            <person name="LaButti K."/>
            <person name="Andreopoulos B."/>
            <person name="Lipzen A."/>
            <person name="Chen C."/>
            <person name="Yan M."/>
            <person name="Daum C."/>
            <person name="Ng V."/>
            <person name="Clum A."/>
            <person name="Steindorff A."/>
            <person name="Ohm R.A."/>
            <person name="Martin F."/>
            <person name="Silar P."/>
            <person name="Natvig D.O."/>
            <person name="Lalanne C."/>
            <person name="Gautier V."/>
            <person name="Ament-Velasquez S.L."/>
            <person name="Kruys A."/>
            <person name="Hutchinson M.I."/>
            <person name="Powell A.J."/>
            <person name="Barry K."/>
            <person name="Miller A.N."/>
            <person name="Grigoriev I.V."/>
            <person name="Debuchy R."/>
            <person name="Gladieux P."/>
            <person name="Hiltunen Thoren M."/>
            <person name="Johannesson H."/>
        </authorList>
    </citation>
    <scope>NUCLEOTIDE SEQUENCE</scope>
    <source>
        <strain evidence="1">PSN309</strain>
    </source>
</reference>
<keyword evidence="2" id="KW-1185">Reference proteome</keyword>
<sequence>MYPFDRAFLLLPQPRIAICRSCHDAVFPQSVRTHVNTRHQYLPTQERRQISDRASELQCQGVLSPDIDDVRFPSPGDAAVAMLPVWPDGKKCTIPGPDGRPCGYILRTRQGIQMHCRDAHGWVNKR</sequence>
<dbReference type="AlphaFoldDB" id="A0AAN7AD74"/>
<gene>
    <name evidence="1" type="ORF">QBC35DRAFT_421075</name>
</gene>
<proteinExistence type="predicted"/>
<protein>
    <submittedName>
        <fullName evidence="1">Uncharacterized protein</fullName>
    </submittedName>
</protein>
<reference evidence="1" key="2">
    <citation type="submission" date="2023-05" db="EMBL/GenBank/DDBJ databases">
        <authorList>
            <consortium name="Lawrence Berkeley National Laboratory"/>
            <person name="Steindorff A."/>
            <person name="Hensen N."/>
            <person name="Bonometti L."/>
            <person name="Westerberg I."/>
            <person name="Brannstrom I.O."/>
            <person name="Guillou S."/>
            <person name="Cros-Aarteil S."/>
            <person name="Calhoun S."/>
            <person name="Haridas S."/>
            <person name="Kuo A."/>
            <person name="Mondo S."/>
            <person name="Pangilinan J."/>
            <person name="Riley R."/>
            <person name="Labutti K."/>
            <person name="Andreopoulos B."/>
            <person name="Lipzen A."/>
            <person name="Chen C."/>
            <person name="Yanf M."/>
            <person name="Daum C."/>
            <person name="Ng V."/>
            <person name="Clum A."/>
            <person name="Ohm R."/>
            <person name="Martin F."/>
            <person name="Silar P."/>
            <person name="Natvig D."/>
            <person name="Lalanne C."/>
            <person name="Gautier V."/>
            <person name="Ament-Velasquez S.L."/>
            <person name="Kruys A."/>
            <person name="Hutchinson M.I."/>
            <person name="Powell A.J."/>
            <person name="Barry K."/>
            <person name="Miller A.N."/>
            <person name="Grigoriev I.V."/>
            <person name="Debuchy R."/>
            <person name="Gladieux P."/>
            <person name="Thoren M.H."/>
            <person name="Johannesson H."/>
        </authorList>
    </citation>
    <scope>NUCLEOTIDE SEQUENCE</scope>
    <source>
        <strain evidence="1">PSN309</strain>
    </source>
</reference>
<organism evidence="1 2">
    <name type="scientific">Podospora australis</name>
    <dbReference type="NCBI Taxonomy" id="1536484"/>
    <lineage>
        <taxon>Eukaryota</taxon>
        <taxon>Fungi</taxon>
        <taxon>Dikarya</taxon>
        <taxon>Ascomycota</taxon>
        <taxon>Pezizomycotina</taxon>
        <taxon>Sordariomycetes</taxon>
        <taxon>Sordariomycetidae</taxon>
        <taxon>Sordariales</taxon>
        <taxon>Podosporaceae</taxon>
        <taxon>Podospora</taxon>
    </lineage>
</organism>
<dbReference type="Proteomes" id="UP001302126">
    <property type="component" value="Unassembled WGS sequence"/>
</dbReference>
<dbReference type="EMBL" id="MU864708">
    <property type="protein sequence ID" value="KAK4182229.1"/>
    <property type="molecule type" value="Genomic_DNA"/>
</dbReference>
<evidence type="ECO:0000313" key="1">
    <source>
        <dbReference type="EMBL" id="KAK4182229.1"/>
    </source>
</evidence>
<name>A0AAN7AD74_9PEZI</name>
<dbReference type="InterPro" id="IPR022698">
    <property type="entry name" value="OrsD"/>
</dbReference>
<evidence type="ECO:0000313" key="2">
    <source>
        <dbReference type="Proteomes" id="UP001302126"/>
    </source>
</evidence>
<accession>A0AAN7AD74</accession>
<feature type="non-terminal residue" evidence="1">
    <location>
        <position position="126"/>
    </location>
</feature>
<comment type="caution">
    <text evidence="1">The sequence shown here is derived from an EMBL/GenBank/DDBJ whole genome shotgun (WGS) entry which is preliminary data.</text>
</comment>
<dbReference type="Pfam" id="PF12013">
    <property type="entry name" value="OrsD"/>
    <property type="match status" value="1"/>
</dbReference>